<sequence>MKKTCIYIIISILLTIGVIALEPGDLIRITTQNIEEYSFLKYIDDDGFITLPYIGKIKAKGILPSDLAVIIENKLNDGYFRDPEVIVELEKEKEKKYYIFGLVRKAGEYKLEDGTRVLKAISKAGGYLGNVSDLVVKIFRTDQKVGIFELDKIITQNKVNYNVEIKEGDIICIISEAENGY</sequence>
<dbReference type="Gene3D" id="3.10.560.10">
    <property type="entry name" value="Outer membrane lipoprotein wza domain like"/>
    <property type="match status" value="1"/>
</dbReference>
<accession>A0A2N5ZKR6</accession>
<name>A0A2N5ZKR6_MUIH1</name>
<dbReference type="EMBL" id="PKTG01000038">
    <property type="protein sequence ID" value="PLX19202.1"/>
    <property type="molecule type" value="Genomic_DNA"/>
</dbReference>
<dbReference type="PANTHER" id="PTHR33619:SF3">
    <property type="entry name" value="POLYSACCHARIDE EXPORT PROTEIN GFCE-RELATED"/>
    <property type="match status" value="1"/>
</dbReference>
<proteinExistence type="predicted"/>
<evidence type="ECO:0000313" key="3">
    <source>
        <dbReference type="EMBL" id="PLX19202.1"/>
    </source>
</evidence>
<reference evidence="3 4" key="1">
    <citation type="submission" date="2017-11" db="EMBL/GenBank/DDBJ databases">
        <title>Genome-resolved metagenomics identifies genetic mobility, metabolic interactions, and unexpected diversity in perchlorate-reducing communities.</title>
        <authorList>
            <person name="Barnum T.P."/>
            <person name="Figueroa I.A."/>
            <person name="Carlstrom C.I."/>
            <person name="Lucas L.N."/>
            <person name="Engelbrektson A.L."/>
            <person name="Coates J.D."/>
        </authorList>
    </citation>
    <scope>NUCLEOTIDE SEQUENCE [LARGE SCALE GENOMIC DNA]</scope>
    <source>
        <strain evidence="3">BM706</strain>
    </source>
</reference>
<gene>
    <name evidence="3" type="ORF">C0601_02465</name>
</gene>
<keyword evidence="1" id="KW-0732">Signal</keyword>
<evidence type="ECO:0000313" key="4">
    <source>
        <dbReference type="Proteomes" id="UP000234857"/>
    </source>
</evidence>
<evidence type="ECO:0000256" key="1">
    <source>
        <dbReference type="ARBA" id="ARBA00022729"/>
    </source>
</evidence>
<dbReference type="Gene3D" id="3.30.1950.10">
    <property type="entry name" value="wza like domain"/>
    <property type="match status" value="1"/>
</dbReference>
<evidence type="ECO:0000259" key="2">
    <source>
        <dbReference type="Pfam" id="PF02563"/>
    </source>
</evidence>
<dbReference type="PANTHER" id="PTHR33619">
    <property type="entry name" value="POLYSACCHARIDE EXPORT PROTEIN GFCE-RELATED"/>
    <property type="match status" value="1"/>
</dbReference>
<dbReference type="Pfam" id="PF02563">
    <property type="entry name" value="Poly_export"/>
    <property type="match status" value="1"/>
</dbReference>
<dbReference type="InterPro" id="IPR003715">
    <property type="entry name" value="Poly_export_N"/>
</dbReference>
<organism evidence="3 4">
    <name type="scientific">Muiribacterium halophilum</name>
    <dbReference type="NCBI Taxonomy" id="2053465"/>
    <lineage>
        <taxon>Bacteria</taxon>
        <taxon>Candidatus Muiribacteriota</taxon>
        <taxon>Candidatus Muiribacteriia</taxon>
        <taxon>Candidatus Muiribacteriales</taxon>
        <taxon>Candidatus Muiribacteriaceae</taxon>
        <taxon>Candidatus Muiribacterium</taxon>
    </lineage>
</organism>
<protein>
    <recommendedName>
        <fullName evidence="2">Polysaccharide export protein N-terminal domain-containing protein</fullName>
    </recommendedName>
</protein>
<dbReference type="AlphaFoldDB" id="A0A2N5ZKR6"/>
<dbReference type="Proteomes" id="UP000234857">
    <property type="component" value="Unassembled WGS sequence"/>
</dbReference>
<dbReference type="GO" id="GO:0015159">
    <property type="term" value="F:polysaccharide transmembrane transporter activity"/>
    <property type="evidence" value="ECO:0007669"/>
    <property type="project" value="InterPro"/>
</dbReference>
<feature type="domain" description="Polysaccharide export protein N-terminal" evidence="2">
    <location>
        <begin position="20"/>
        <end position="89"/>
    </location>
</feature>
<dbReference type="InterPro" id="IPR049712">
    <property type="entry name" value="Poly_export"/>
</dbReference>
<comment type="caution">
    <text evidence="3">The sequence shown here is derived from an EMBL/GenBank/DDBJ whole genome shotgun (WGS) entry which is preliminary data.</text>
</comment>